<dbReference type="PANTHER" id="PTHR33515:SF1">
    <property type="entry name" value="RIBOSOME-BINDING FACTOR A, CHLOROPLASTIC-RELATED"/>
    <property type="match status" value="1"/>
</dbReference>
<keyword evidence="6" id="KW-1185">Reference proteome</keyword>
<dbReference type="PANTHER" id="PTHR33515">
    <property type="entry name" value="RIBOSOME-BINDING FACTOR A, CHLOROPLASTIC-RELATED"/>
    <property type="match status" value="1"/>
</dbReference>
<gene>
    <name evidence="2 4" type="primary">rbfA</name>
    <name evidence="3" type="ORF">FG904_01165</name>
    <name evidence="4" type="ORF">FIV53_01185</name>
</gene>
<dbReference type="GO" id="GO:0030490">
    <property type="term" value="P:maturation of SSU-rRNA"/>
    <property type="evidence" value="ECO:0007669"/>
    <property type="project" value="UniProtKB-UniRule"/>
</dbReference>
<name>A0A4Y6I5X5_9MOLU</name>
<protein>
    <recommendedName>
        <fullName evidence="2">Ribosome-binding factor A</fullName>
    </recommendedName>
</protein>
<dbReference type="HAMAP" id="MF_00003">
    <property type="entry name" value="RbfA"/>
    <property type="match status" value="1"/>
</dbReference>
<evidence type="ECO:0000313" key="6">
    <source>
        <dbReference type="Proteomes" id="UP000315201"/>
    </source>
</evidence>
<dbReference type="SUPFAM" id="SSF89919">
    <property type="entry name" value="Ribosome-binding factor A, RbfA"/>
    <property type="match status" value="1"/>
</dbReference>
<reference evidence="3 5" key="2">
    <citation type="submission" date="2019-06" db="EMBL/GenBank/DDBJ databases">
        <title>Mycoplasma sp. 2F1A isolated from ostrich.</title>
        <authorList>
            <person name="Spergser J."/>
        </authorList>
    </citation>
    <scope>NUCLEOTIDE SEQUENCE [LARGE SCALE GENOMIC DNA]</scope>
    <source>
        <strain evidence="3 5">2F1A</strain>
    </source>
</reference>
<dbReference type="AlphaFoldDB" id="A0A4Y6I5X5"/>
<evidence type="ECO:0000256" key="1">
    <source>
        <dbReference type="ARBA" id="ARBA00022517"/>
    </source>
</evidence>
<keyword evidence="2" id="KW-0963">Cytoplasm</keyword>
<comment type="subunit">
    <text evidence="2">Monomer. Binds 30S ribosomal subunits, but not 50S ribosomal subunits or 70S ribosomes.</text>
</comment>
<accession>A0A5B7XUS0</accession>
<dbReference type="EMBL" id="CP040825">
    <property type="protein sequence ID" value="QCZ36628.1"/>
    <property type="molecule type" value="Genomic_DNA"/>
</dbReference>
<dbReference type="InterPro" id="IPR000238">
    <property type="entry name" value="RbfA"/>
</dbReference>
<evidence type="ECO:0000313" key="4">
    <source>
        <dbReference type="EMBL" id="QDF64923.1"/>
    </source>
</evidence>
<proteinExistence type="inferred from homology"/>
<dbReference type="GO" id="GO:0043024">
    <property type="term" value="F:ribosomal small subunit binding"/>
    <property type="evidence" value="ECO:0007669"/>
    <property type="project" value="TreeGrafter"/>
</dbReference>
<organism evidence="4 6">
    <name type="scientific">Mycoplasma nasistruthionis</name>
    <dbReference type="NCBI Taxonomy" id="353852"/>
    <lineage>
        <taxon>Bacteria</taxon>
        <taxon>Bacillati</taxon>
        <taxon>Mycoplasmatota</taxon>
        <taxon>Mollicutes</taxon>
        <taxon>Mycoplasmataceae</taxon>
        <taxon>Mycoplasma</taxon>
    </lineage>
</organism>
<dbReference type="KEGG" id="mnh:FG904_01165"/>
<evidence type="ECO:0000313" key="5">
    <source>
        <dbReference type="Proteomes" id="UP000305457"/>
    </source>
</evidence>
<dbReference type="InterPro" id="IPR015946">
    <property type="entry name" value="KH_dom-like_a/b"/>
</dbReference>
<comment type="subcellular location">
    <subcellularLocation>
        <location evidence="2">Cytoplasm</location>
    </subcellularLocation>
</comment>
<comment type="function">
    <text evidence="2">One of several proteins that assist in the late maturation steps of the functional core of the 30S ribosomal subunit. Associates with free 30S ribosomal subunits (but not with 30S subunits that are part of 70S ribosomes or polysomes). Required for efficient processing of 16S rRNA. May interact with the 5'-terminal helix region of 16S rRNA.</text>
</comment>
<keyword evidence="1 2" id="KW-0690">Ribosome biogenesis</keyword>
<dbReference type="InterPro" id="IPR023799">
    <property type="entry name" value="RbfA_dom_sf"/>
</dbReference>
<dbReference type="Proteomes" id="UP000315201">
    <property type="component" value="Chromosome"/>
</dbReference>
<dbReference type="RefSeq" id="WP_139592111.1">
    <property type="nucleotide sequence ID" value="NZ_CP040825.1"/>
</dbReference>
<dbReference type="OrthoDB" id="384689at2"/>
<dbReference type="NCBIfam" id="TIGR00082">
    <property type="entry name" value="rbfA"/>
    <property type="match status" value="1"/>
</dbReference>
<sequence length="113" mass="12691">MNSVSLKRKESEALGLVSNILNYNITNVNVIDPVVMDVSLSNDLSHLKVYVSLYQNEAKGIEALNNAAGYVRSVFAKSVNWRKVPQIHFYLDEVSKNGLKIDKILHDINSETK</sequence>
<dbReference type="Proteomes" id="UP000305457">
    <property type="component" value="Chromosome"/>
</dbReference>
<evidence type="ECO:0000313" key="3">
    <source>
        <dbReference type="EMBL" id="QCZ36628.1"/>
    </source>
</evidence>
<comment type="similarity">
    <text evidence="2">Belongs to the RbfA family.</text>
</comment>
<dbReference type="GO" id="GO:0005829">
    <property type="term" value="C:cytosol"/>
    <property type="evidence" value="ECO:0007669"/>
    <property type="project" value="TreeGrafter"/>
</dbReference>
<evidence type="ECO:0000256" key="2">
    <source>
        <dbReference type="HAMAP-Rule" id="MF_00003"/>
    </source>
</evidence>
<dbReference type="Gene3D" id="3.30.300.20">
    <property type="match status" value="1"/>
</dbReference>
<reference evidence="4 6" key="1">
    <citation type="submission" date="2019-06" db="EMBL/GenBank/DDBJ databases">
        <title>Mycoplasma nasistruthionis sp. nov. str Ms03.</title>
        <authorList>
            <person name="Botes A."/>
        </authorList>
    </citation>
    <scope>NUCLEOTIDE SEQUENCE [LARGE SCALE GENOMIC DNA]</scope>
    <source>
        <strain evidence="4 6">Ms03</strain>
    </source>
</reference>
<dbReference type="EMBL" id="CP041147">
    <property type="protein sequence ID" value="QDF64923.1"/>
    <property type="molecule type" value="Genomic_DNA"/>
</dbReference>
<dbReference type="Pfam" id="PF02033">
    <property type="entry name" value="RBFA"/>
    <property type="match status" value="1"/>
</dbReference>
<accession>A0A4Y6I5X5</accession>